<evidence type="ECO:0000256" key="4">
    <source>
        <dbReference type="ARBA" id="ARBA00023136"/>
    </source>
</evidence>
<feature type="transmembrane region" description="Helical" evidence="5">
    <location>
        <begin position="114"/>
        <end position="136"/>
    </location>
</feature>
<keyword evidence="4 5" id="KW-0472">Membrane</keyword>
<dbReference type="InterPro" id="IPR001129">
    <property type="entry name" value="Membr-assoc_MAPEG"/>
</dbReference>
<gene>
    <name evidence="6" type="ORF">GCM10017621_29220</name>
</gene>
<keyword evidence="3 5" id="KW-1133">Transmembrane helix</keyword>
<evidence type="ECO:0000256" key="5">
    <source>
        <dbReference type="SAM" id="Phobius"/>
    </source>
</evidence>
<feature type="transmembrane region" description="Helical" evidence="5">
    <location>
        <begin position="6"/>
        <end position="25"/>
    </location>
</feature>
<protein>
    <recommendedName>
        <fullName evidence="8">MAPEG family protein</fullName>
    </recommendedName>
</protein>
<comment type="caution">
    <text evidence="6">The sequence shown here is derived from an EMBL/GenBank/DDBJ whole genome shotgun (WGS) entry which is preliminary data.</text>
</comment>
<organism evidence="6 7">
    <name type="scientific">Maricaulis virginensis</name>
    <dbReference type="NCBI Taxonomy" id="144022"/>
    <lineage>
        <taxon>Bacteria</taxon>
        <taxon>Pseudomonadati</taxon>
        <taxon>Pseudomonadota</taxon>
        <taxon>Alphaproteobacteria</taxon>
        <taxon>Maricaulales</taxon>
        <taxon>Maricaulaceae</taxon>
        <taxon>Maricaulis</taxon>
    </lineage>
</organism>
<accession>A0A9W6MPX8</accession>
<dbReference type="Proteomes" id="UP001143486">
    <property type="component" value="Unassembled WGS sequence"/>
</dbReference>
<dbReference type="GO" id="GO:0016020">
    <property type="term" value="C:membrane"/>
    <property type="evidence" value="ECO:0007669"/>
    <property type="project" value="UniProtKB-SubCell"/>
</dbReference>
<dbReference type="AlphaFoldDB" id="A0A9W6MPX8"/>
<evidence type="ECO:0000313" key="7">
    <source>
        <dbReference type="Proteomes" id="UP001143486"/>
    </source>
</evidence>
<dbReference type="Pfam" id="PF01124">
    <property type="entry name" value="MAPEG"/>
    <property type="match status" value="1"/>
</dbReference>
<evidence type="ECO:0000313" key="6">
    <source>
        <dbReference type="EMBL" id="GLK53414.1"/>
    </source>
</evidence>
<reference evidence="6" key="2">
    <citation type="submission" date="2023-01" db="EMBL/GenBank/DDBJ databases">
        <authorList>
            <person name="Sun Q."/>
            <person name="Evtushenko L."/>
        </authorList>
    </citation>
    <scope>NUCLEOTIDE SEQUENCE</scope>
    <source>
        <strain evidence="6">VKM B-1513</strain>
    </source>
</reference>
<evidence type="ECO:0000256" key="2">
    <source>
        <dbReference type="ARBA" id="ARBA00022692"/>
    </source>
</evidence>
<sequence length="138" mass="15211">MNTAFLYPVLVQVALTFALVIATGLTRTAAIRRGEVKVSEVALGQKAWPKRSMQVSNAYQNQLETPILFYAGVLFAGVFGVAGDLLLTLAWVWVGLRIVHVAIHITTNHMLHRFAAFLASVLVLAAFWVFMAIEVLTR</sequence>
<name>A0A9W6MPX8_9PROT</name>
<evidence type="ECO:0000256" key="3">
    <source>
        <dbReference type="ARBA" id="ARBA00022989"/>
    </source>
</evidence>
<dbReference type="EMBL" id="BSFE01000010">
    <property type="protein sequence ID" value="GLK53414.1"/>
    <property type="molecule type" value="Genomic_DNA"/>
</dbReference>
<proteinExistence type="predicted"/>
<dbReference type="Gene3D" id="1.20.120.550">
    <property type="entry name" value="Membrane associated eicosanoid/glutathione metabolism-like domain"/>
    <property type="match status" value="1"/>
</dbReference>
<evidence type="ECO:0008006" key="8">
    <source>
        <dbReference type="Google" id="ProtNLM"/>
    </source>
</evidence>
<comment type="subcellular location">
    <subcellularLocation>
        <location evidence="1">Membrane</location>
    </subcellularLocation>
</comment>
<keyword evidence="7" id="KW-1185">Reference proteome</keyword>
<keyword evidence="2 5" id="KW-0812">Transmembrane</keyword>
<reference evidence="6" key="1">
    <citation type="journal article" date="2014" name="Int. J. Syst. Evol. Microbiol.">
        <title>Complete genome sequence of Corynebacterium casei LMG S-19264T (=DSM 44701T), isolated from a smear-ripened cheese.</title>
        <authorList>
            <consortium name="US DOE Joint Genome Institute (JGI-PGF)"/>
            <person name="Walter F."/>
            <person name="Albersmeier A."/>
            <person name="Kalinowski J."/>
            <person name="Ruckert C."/>
        </authorList>
    </citation>
    <scope>NUCLEOTIDE SEQUENCE</scope>
    <source>
        <strain evidence="6">VKM B-1513</strain>
    </source>
</reference>
<feature type="transmembrane region" description="Helical" evidence="5">
    <location>
        <begin position="67"/>
        <end position="94"/>
    </location>
</feature>
<evidence type="ECO:0000256" key="1">
    <source>
        <dbReference type="ARBA" id="ARBA00004370"/>
    </source>
</evidence>
<dbReference type="InterPro" id="IPR023352">
    <property type="entry name" value="MAPEG-like_dom_sf"/>
</dbReference>
<dbReference type="RefSeq" id="WP_271187765.1">
    <property type="nucleotide sequence ID" value="NZ_BSFE01000010.1"/>
</dbReference>
<dbReference type="SUPFAM" id="SSF161084">
    <property type="entry name" value="MAPEG domain-like"/>
    <property type="match status" value="1"/>
</dbReference>